<feature type="transmembrane region" description="Helical" evidence="6">
    <location>
        <begin position="29"/>
        <end position="48"/>
    </location>
</feature>
<evidence type="ECO:0000313" key="8">
    <source>
        <dbReference type="Proteomes" id="UP000186594"/>
    </source>
</evidence>
<dbReference type="GO" id="GO:0030150">
    <property type="term" value="P:protein import into mitochondrial matrix"/>
    <property type="evidence" value="ECO:0007669"/>
    <property type="project" value="TreeGrafter"/>
</dbReference>
<evidence type="ECO:0000256" key="6">
    <source>
        <dbReference type="SAM" id="Phobius"/>
    </source>
</evidence>
<comment type="similarity">
    <text evidence="2">Belongs to the MGR2 family.</text>
</comment>
<gene>
    <name evidence="7" type="ORF">NEOLI_002461</name>
</gene>
<evidence type="ECO:0000256" key="5">
    <source>
        <dbReference type="ARBA" id="ARBA00023136"/>
    </source>
</evidence>
<dbReference type="SMART" id="SM01378">
    <property type="entry name" value="Romo1"/>
    <property type="match status" value="1"/>
</dbReference>
<protein>
    <submittedName>
        <fullName evidence="7">Protein MGR2</fullName>
    </submittedName>
</protein>
<sequence>MPIPQQSFPQQHGPSTFDKLKMGAMMGGSVGLCVGLLFGTVSILQHGAGPKGFVRTLGKYMLSSAATFGGFMAIGTVIRTEDRGVNFTKASRVVILRDQRPINKTRS</sequence>
<dbReference type="InterPro" id="IPR018450">
    <property type="entry name" value="Romo1/Mgr2"/>
</dbReference>
<dbReference type="PANTHER" id="PTHR28525">
    <property type="entry name" value="REACTIVE OXYGEN SPECIES MODULATOR 1"/>
    <property type="match status" value="1"/>
</dbReference>
<keyword evidence="4 6" id="KW-1133">Transmembrane helix</keyword>
<dbReference type="Proteomes" id="UP000186594">
    <property type="component" value="Unassembled WGS sequence"/>
</dbReference>
<keyword evidence="3 6" id="KW-0812">Transmembrane</keyword>
<dbReference type="OMA" id="SCWDRVK"/>
<evidence type="ECO:0000256" key="3">
    <source>
        <dbReference type="ARBA" id="ARBA00022692"/>
    </source>
</evidence>
<comment type="caution">
    <text evidence="7">The sequence shown here is derived from an EMBL/GenBank/DDBJ whole genome shotgun (WGS) entry which is preliminary data.</text>
</comment>
<reference evidence="7 8" key="1">
    <citation type="submission" date="2016-04" db="EMBL/GenBank/DDBJ databases">
        <title>Evolutionary innovation and constraint leading to complex multicellularity in the Ascomycota.</title>
        <authorList>
            <person name="Cisse O."/>
            <person name="Nguyen A."/>
            <person name="Hewitt D.A."/>
            <person name="Jedd G."/>
            <person name="Stajich J.E."/>
        </authorList>
    </citation>
    <scope>NUCLEOTIDE SEQUENCE [LARGE SCALE GENOMIC DNA]</scope>
    <source>
        <strain evidence="7 8">DAH-3</strain>
    </source>
</reference>
<comment type="subcellular location">
    <subcellularLocation>
        <location evidence="1">Membrane</location>
    </subcellularLocation>
</comment>
<keyword evidence="5 6" id="KW-0472">Membrane</keyword>
<keyword evidence="8" id="KW-1185">Reference proteome</keyword>
<proteinExistence type="inferred from homology"/>
<feature type="transmembrane region" description="Helical" evidence="6">
    <location>
        <begin position="60"/>
        <end position="78"/>
    </location>
</feature>
<dbReference type="PANTHER" id="PTHR28525:SF1">
    <property type="entry name" value="REACTIVE OXYGEN SPECIES MODULATOR 1"/>
    <property type="match status" value="1"/>
</dbReference>
<evidence type="ECO:0000313" key="7">
    <source>
        <dbReference type="EMBL" id="OLL22656.1"/>
    </source>
</evidence>
<dbReference type="GO" id="GO:0005744">
    <property type="term" value="C:TIM23 mitochondrial import inner membrane translocase complex"/>
    <property type="evidence" value="ECO:0007669"/>
    <property type="project" value="TreeGrafter"/>
</dbReference>
<evidence type="ECO:0000256" key="2">
    <source>
        <dbReference type="ARBA" id="ARBA00007839"/>
    </source>
</evidence>
<name>A0A1U7LJ13_NEOID</name>
<dbReference type="AlphaFoldDB" id="A0A1U7LJ13"/>
<dbReference type="OrthoDB" id="5409308at2759"/>
<dbReference type="STRING" id="1198029.A0A1U7LJ13"/>
<organism evidence="7 8">
    <name type="scientific">Neolecta irregularis (strain DAH-3)</name>
    <dbReference type="NCBI Taxonomy" id="1198029"/>
    <lineage>
        <taxon>Eukaryota</taxon>
        <taxon>Fungi</taxon>
        <taxon>Dikarya</taxon>
        <taxon>Ascomycota</taxon>
        <taxon>Taphrinomycotina</taxon>
        <taxon>Neolectales</taxon>
        <taxon>Neolectaceae</taxon>
        <taxon>Neolecta</taxon>
    </lineage>
</organism>
<dbReference type="GO" id="GO:0045039">
    <property type="term" value="P:protein insertion into mitochondrial inner membrane"/>
    <property type="evidence" value="ECO:0007669"/>
    <property type="project" value="TreeGrafter"/>
</dbReference>
<evidence type="ECO:0000256" key="1">
    <source>
        <dbReference type="ARBA" id="ARBA00004370"/>
    </source>
</evidence>
<dbReference type="EMBL" id="LXFE01002965">
    <property type="protein sequence ID" value="OLL22656.1"/>
    <property type="molecule type" value="Genomic_DNA"/>
</dbReference>
<evidence type="ECO:0000256" key="4">
    <source>
        <dbReference type="ARBA" id="ARBA00022989"/>
    </source>
</evidence>
<dbReference type="Pfam" id="PF10247">
    <property type="entry name" value="Romo1"/>
    <property type="match status" value="1"/>
</dbReference>
<accession>A0A1U7LJ13</accession>